<evidence type="ECO:0000313" key="3">
    <source>
        <dbReference type="Proteomes" id="UP000053237"/>
    </source>
</evidence>
<gene>
    <name evidence="2" type="ORF">BN9_127190</name>
</gene>
<dbReference type="Proteomes" id="UP000053237">
    <property type="component" value="Unassembled WGS sequence"/>
</dbReference>
<dbReference type="EMBL" id="CAIX01000927">
    <property type="protein sequence ID" value="CCI11312.1"/>
    <property type="molecule type" value="Genomic_DNA"/>
</dbReference>
<keyword evidence="3" id="KW-1185">Reference proteome</keyword>
<feature type="transmembrane region" description="Helical" evidence="1">
    <location>
        <begin position="6"/>
        <end position="29"/>
    </location>
</feature>
<dbReference type="InParanoid" id="A0A024FWJ8"/>
<organism evidence="2 3">
    <name type="scientific">Albugo candida</name>
    <dbReference type="NCBI Taxonomy" id="65357"/>
    <lineage>
        <taxon>Eukaryota</taxon>
        <taxon>Sar</taxon>
        <taxon>Stramenopiles</taxon>
        <taxon>Oomycota</taxon>
        <taxon>Peronosporomycetes</taxon>
        <taxon>Albuginales</taxon>
        <taxon>Albuginaceae</taxon>
        <taxon>Albugo</taxon>
    </lineage>
</organism>
<keyword evidence="1" id="KW-0812">Transmembrane</keyword>
<accession>A0A024FWJ8</accession>
<protein>
    <submittedName>
        <fullName evidence="2">Uncharacterized protein</fullName>
    </submittedName>
</protein>
<keyword evidence="1" id="KW-1133">Transmembrane helix</keyword>
<sequence length="140" mass="16417">MGNPVDVMLFCLLHFSCLLYLLYMLEWMYMTFIHLRLRFTTVGSMDQPFFRQLANHIESLTNIWSSVREFSANKDSSHFSHHKRVSHSLLPRKAVKSIRTQPPEYLVYSVNNGMVRCFLSYLSYIGLHDVNSRARAYTCA</sequence>
<keyword evidence="1" id="KW-0472">Membrane</keyword>
<evidence type="ECO:0000313" key="2">
    <source>
        <dbReference type="EMBL" id="CCI11312.1"/>
    </source>
</evidence>
<evidence type="ECO:0000256" key="1">
    <source>
        <dbReference type="SAM" id="Phobius"/>
    </source>
</evidence>
<dbReference type="AlphaFoldDB" id="A0A024FWJ8"/>
<comment type="caution">
    <text evidence="2">The sequence shown here is derived from an EMBL/GenBank/DDBJ whole genome shotgun (WGS) entry which is preliminary data.</text>
</comment>
<proteinExistence type="predicted"/>
<name>A0A024FWJ8_9STRA</name>
<reference evidence="2 3" key="1">
    <citation type="submission" date="2012-05" db="EMBL/GenBank/DDBJ databases">
        <title>Recombination and specialization in a pathogen metapopulation.</title>
        <authorList>
            <person name="Gardiner A."/>
            <person name="Kemen E."/>
            <person name="Schultz-Larsen T."/>
            <person name="MacLean D."/>
            <person name="Van Oosterhout C."/>
            <person name="Jones J.D.G."/>
        </authorList>
    </citation>
    <scope>NUCLEOTIDE SEQUENCE [LARGE SCALE GENOMIC DNA]</scope>
    <source>
        <strain evidence="2 3">Ac Nc2</strain>
    </source>
</reference>